<accession>A0A4R2N8L4</accession>
<dbReference type="InterPro" id="IPR005624">
    <property type="entry name" value="PduO/GlcC-like"/>
</dbReference>
<dbReference type="Gene3D" id="3.30.450.150">
    <property type="entry name" value="Haem-degrading domain"/>
    <property type="match status" value="1"/>
</dbReference>
<dbReference type="EMBL" id="SLXH01000013">
    <property type="protein sequence ID" value="TCP17312.1"/>
    <property type="molecule type" value="Genomic_DNA"/>
</dbReference>
<dbReference type="InterPro" id="IPR038084">
    <property type="entry name" value="PduO/GlcC-like_sf"/>
</dbReference>
<dbReference type="SUPFAM" id="SSF143744">
    <property type="entry name" value="GlcG-like"/>
    <property type="match status" value="1"/>
</dbReference>
<comment type="caution">
    <text evidence="1">The sequence shown here is derived from an EMBL/GenBank/DDBJ whole genome shotgun (WGS) entry which is preliminary data.</text>
</comment>
<dbReference type="RefSeq" id="WP_119013110.1">
    <property type="nucleotide sequence ID" value="NZ_QXNC01000013.1"/>
</dbReference>
<reference evidence="1 2" key="1">
    <citation type="submission" date="2019-03" db="EMBL/GenBank/DDBJ databases">
        <title>Genomic Encyclopedia of Type Strains, Phase IV (KMG-IV): sequencing the most valuable type-strain genomes for metagenomic binning, comparative biology and taxonomic classification.</title>
        <authorList>
            <person name="Goeker M."/>
        </authorList>
    </citation>
    <scope>NUCLEOTIDE SEQUENCE [LARGE SCALE GENOMIC DNA]</scope>
    <source>
        <strain evidence="1 2">DSM 1837</strain>
    </source>
</reference>
<protein>
    <submittedName>
        <fullName evidence="1">Uncharacterized protein GlcG (DUF336 family)</fullName>
    </submittedName>
</protein>
<dbReference type="PANTHER" id="PTHR34309:SF1">
    <property type="entry name" value="PROTEIN GLCG"/>
    <property type="match status" value="1"/>
</dbReference>
<evidence type="ECO:0000313" key="1">
    <source>
        <dbReference type="EMBL" id="TCP17312.1"/>
    </source>
</evidence>
<sequence length="150" mass="15362">MDNFPSSSGTRSVGQRLIDVLAASDAVRASVAYAQALGVAVNVAVVDVSGVQVAFLRMPGAPLHSIDIAIDKAYTAASFGLATSQWHKVLQEHSPAVREGLVLRPRFVAFGGGLPILENGLRIGGIGVSGGSEQEDEAIAQAGLKAIGLA</sequence>
<dbReference type="InterPro" id="IPR052517">
    <property type="entry name" value="GlcG_carb_metab_protein"/>
</dbReference>
<evidence type="ECO:0000313" key="2">
    <source>
        <dbReference type="Proteomes" id="UP000295182"/>
    </source>
</evidence>
<organism evidence="1 2">
    <name type="scientific">Simplicispira metamorpha</name>
    <dbReference type="NCBI Taxonomy" id="80881"/>
    <lineage>
        <taxon>Bacteria</taxon>
        <taxon>Pseudomonadati</taxon>
        <taxon>Pseudomonadota</taxon>
        <taxon>Betaproteobacteria</taxon>
        <taxon>Burkholderiales</taxon>
        <taxon>Comamonadaceae</taxon>
        <taxon>Simplicispira</taxon>
    </lineage>
</organism>
<dbReference type="PANTHER" id="PTHR34309">
    <property type="entry name" value="SLR1406 PROTEIN"/>
    <property type="match status" value="1"/>
</dbReference>
<dbReference type="OrthoDB" id="1684899at2"/>
<proteinExistence type="predicted"/>
<dbReference type="Proteomes" id="UP000295182">
    <property type="component" value="Unassembled WGS sequence"/>
</dbReference>
<gene>
    <name evidence="1" type="ORF">EV674_11379</name>
</gene>
<dbReference type="Pfam" id="PF03928">
    <property type="entry name" value="HbpS-like"/>
    <property type="match status" value="1"/>
</dbReference>
<name>A0A4R2N8L4_9BURK</name>
<dbReference type="AlphaFoldDB" id="A0A4R2N8L4"/>
<keyword evidence="2" id="KW-1185">Reference proteome</keyword>